<dbReference type="PANTHER" id="PTHR22576">
    <property type="entry name" value="MUCOSA ASSOCIATED LYMPHOID TISSUE LYMPHOMA TRANSLOCATION PROTEIN 1/PARACASPASE"/>
    <property type="match status" value="1"/>
</dbReference>
<dbReference type="PANTHER" id="PTHR22576:SF37">
    <property type="entry name" value="MUCOSA-ASSOCIATED LYMPHOID TISSUE LYMPHOMA TRANSLOCATION PROTEIN 1"/>
    <property type="match status" value="1"/>
</dbReference>
<dbReference type="InterPro" id="IPR015917">
    <property type="entry name" value="Pept_C14A"/>
</dbReference>
<sequence length="584" mass="63684">MDARGRSRFWASALAGLGGLCAFMFSAPGQAGLALDGEVRADLARRADDIAAVVDDLRAMPSLREAVSRGQRRLALVIGNNDYDELNDLNKAEGDAVSLKSTLEELGFSVTLKLNVSARDFDDAVDAFVDSLKRGDVAFFFFAGHGVSYEQRNFLLPADMPALDAIRESRLERYSVDAQDLVDRIYERGVEIAFVVLDACRDNPFPPDADTRAVRAYGGLARMTPQKGAFVLYSAGIGQKALDRLGPDDTDPNSVFTRTFKPILSTPGMPAVEIAKRTQVEVHALAATVPHDQDPAYYDQVVGQFYLKAPRPKLYGLVIGIDDYGGRHNLRGAVNDARHMSDALAAVGAEKVVTLLDHDARLKFIDYVWNDLLEDADPGDTIVFTYSGQGTQEPAPDKLNEKDGLRDFLILPGPQPLDKYSDLADFSADRKLTDDIFTEWMAAAARKNVNVIVLIDGCHAGGILDREFANVTFFGASQEDEFAMEQDFEGEQQGLASYVFARGMTGSADLNGDGYITQRELFAYGDQNVFHMSAGRQNPQFYPAIEASSPGLALLRSAKADATGDLTAHWLPLPKAVQDDGGTR</sequence>
<dbReference type="GO" id="GO:0006508">
    <property type="term" value="P:proteolysis"/>
    <property type="evidence" value="ECO:0007669"/>
    <property type="project" value="InterPro"/>
</dbReference>
<dbReference type="InterPro" id="IPR001309">
    <property type="entry name" value="Pept_C14_p20"/>
</dbReference>
<name>A0A1X7P296_9HYPH</name>
<dbReference type="Gene3D" id="3.40.50.1460">
    <property type="match status" value="2"/>
</dbReference>
<dbReference type="InterPro" id="IPR018247">
    <property type="entry name" value="EF_Hand_1_Ca_BS"/>
</dbReference>
<dbReference type="PROSITE" id="PS50208">
    <property type="entry name" value="CASPASE_P20"/>
    <property type="match status" value="1"/>
</dbReference>
<dbReference type="InterPro" id="IPR011600">
    <property type="entry name" value="Pept_C14_caspase"/>
</dbReference>
<dbReference type="RefSeq" id="WP_176247530.1">
    <property type="nucleotide sequence ID" value="NZ_FXBL01000004.1"/>
</dbReference>
<proteinExistence type="inferred from homology"/>
<dbReference type="InterPro" id="IPR052039">
    <property type="entry name" value="Caspase-related_regulators"/>
</dbReference>
<dbReference type="EMBL" id="FXBL01000004">
    <property type="protein sequence ID" value="SMH44722.1"/>
    <property type="molecule type" value="Genomic_DNA"/>
</dbReference>
<gene>
    <name evidence="3" type="ORF">SAMN02982922_3100</name>
</gene>
<dbReference type="PRINTS" id="PR00376">
    <property type="entry name" value="IL1BCENZYME"/>
</dbReference>
<accession>A0A1X7P296</accession>
<evidence type="ECO:0000259" key="2">
    <source>
        <dbReference type="PROSITE" id="PS50208"/>
    </source>
</evidence>
<dbReference type="GO" id="GO:0004197">
    <property type="term" value="F:cysteine-type endopeptidase activity"/>
    <property type="evidence" value="ECO:0007669"/>
    <property type="project" value="InterPro"/>
</dbReference>
<dbReference type="Pfam" id="PF00656">
    <property type="entry name" value="Peptidase_C14"/>
    <property type="match status" value="2"/>
</dbReference>
<feature type="domain" description="Caspase family p20" evidence="2">
    <location>
        <begin position="71"/>
        <end position="146"/>
    </location>
</feature>
<protein>
    <submittedName>
        <fullName evidence="3">Caspase domain-containing protein</fullName>
    </submittedName>
</protein>
<evidence type="ECO:0000313" key="4">
    <source>
        <dbReference type="Proteomes" id="UP000193083"/>
    </source>
</evidence>
<reference evidence="3 4" key="1">
    <citation type="submission" date="2017-04" db="EMBL/GenBank/DDBJ databases">
        <authorList>
            <person name="Afonso C.L."/>
            <person name="Miller P.J."/>
            <person name="Scott M.A."/>
            <person name="Spackman E."/>
            <person name="Goraichik I."/>
            <person name="Dimitrov K.M."/>
            <person name="Suarez D.L."/>
            <person name="Swayne D.E."/>
        </authorList>
    </citation>
    <scope>NUCLEOTIDE SEQUENCE [LARGE SCALE GENOMIC DNA]</scope>
    <source>
        <strain evidence="3 4">B5P</strain>
    </source>
</reference>
<comment type="similarity">
    <text evidence="1">Belongs to the peptidase C14A family.</text>
</comment>
<dbReference type="Proteomes" id="UP000193083">
    <property type="component" value="Unassembled WGS sequence"/>
</dbReference>
<evidence type="ECO:0000313" key="3">
    <source>
        <dbReference type="EMBL" id="SMH44722.1"/>
    </source>
</evidence>
<dbReference type="SUPFAM" id="SSF52129">
    <property type="entry name" value="Caspase-like"/>
    <property type="match status" value="2"/>
</dbReference>
<dbReference type="InterPro" id="IPR029030">
    <property type="entry name" value="Caspase-like_dom_sf"/>
</dbReference>
<organism evidence="3 4">
    <name type="scientific">Mesorhizobium australicum</name>
    <dbReference type="NCBI Taxonomy" id="536018"/>
    <lineage>
        <taxon>Bacteria</taxon>
        <taxon>Pseudomonadati</taxon>
        <taxon>Pseudomonadota</taxon>
        <taxon>Alphaproteobacteria</taxon>
        <taxon>Hyphomicrobiales</taxon>
        <taxon>Phyllobacteriaceae</taxon>
        <taxon>Mesorhizobium</taxon>
    </lineage>
</organism>
<keyword evidence="4" id="KW-1185">Reference proteome</keyword>
<dbReference type="AlphaFoldDB" id="A0A1X7P296"/>
<dbReference type="PROSITE" id="PS00018">
    <property type="entry name" value="EF_HAND_1"/>
    <property type="match status" value="1"/>
</dbReference>
<evidence type="ECO:0000256" key="1">
    <source>
        <dbReference type="ARBA" id="ARBA00010134"/>
    </source>
</evidence>